<reference evidence="3" key="1">
    <citation type="submission" date="2022-05" db="EMBL/GenBank/DDBJ databases">
        <title>A multi-omics perspective on studying reproductive biology in Daphnia sinensis.</title>
        <authorList>
            <person name="Jia J."/>
        </authorList>
    </citation>
    <scope>NUCLEOTIDE SEQUENCE</scope>
    <source>
        <strain evidence="3">WSL</strain>
    </source>
</reference>
<feature type="compositionally biased region" description="Polar residues" evidence="2">
    <location>
        <begin position="219"/>
        <end position="244"/>
    </location>
</feature>
<evidence type="ECO:0000313" key="3">
    <source>
        <dbReference type="EMBL" id="KAI9549417.1"/>
    </source>
</evidence>
<organism evidence="3 4">
    <name type="scientific">Daphnia sinensis</name>
    <dbReference type="NCBI Taxonomy" id="1820382"/>
    <lineage>
        <taxon>Eukaryota</taxon>
        <taxon>Metazoa</taxon>
        <taxon>Ecdysozoa</taxon>
        <taxon>Arthropoda</taxon>
        <taxon>Crustacea</taxon>
        <taxon>Branchiopoda</taxon>
        <taxon>Diplostraca</taxon>
        <taxon>Cladocera</taxon>
        <taxon>Anomopoda</taxon>
        <taxon>Daphniidae</taxon>
        <taxon>Daphnia</taxon>
        <taxon>Daphnia similis group</taxon>
    </lineage>
</organism>
<evidence type="ECO:0000256" key="2">
    <source>
        <dbReference type="SAM" id="MobiDB-lite"/>
    </source>
</evidence>
<dbReference type="PANTHER" id="PTHR13361:SF1">
    <property type="entry name" value="WW DOMAIN-BINDING PROTEIN 11"/>
    <property type="match status" value="1"/>
</dbReference>
<protein>
    <submittedName>
        <fullName evidence="3">Uncharacterized protein</fullName>
    </submittedName>
</protein>
<gene>
    <name evidence="3" type="ORF">GHT06_004464</name>
</gene>
<proteinExistence type="predicted"/>
<feature type="coiled-coil region" evidence="1">
    <location>
        <begin position="141"/>
        <end position="171"/>
    </location>
</feature>
<accession>A0AAD5KDI2</accession>
<feature type="region of interest" description="Disordered" evidence="2">
    <location>
        <begin position="219"/>
        <end position="257"/>
    </location>
</feature>
<keyword evidence="4" id="KW-1185">Reference proteome</keyword>
<dbReference type="Proteomes" id="UP000820818">
    <property type="component" value="Unassembled WGS sequence"/>
</dbReference>
<name>A0AAD5KDI2_9CRUS</name>
<keyword evidence="1" id="KW-0175">Coiled coil</keyword>
<evidence type="ECO:0000256" key="1">
    <source>
        <dbReference type="SAM" id="Coils"/>
    </source>
</evidence>
<dbReference type="EMBL" id="WJBH02000302">
    <property type="protein sequence ID" value="KAI9549417.1"/>
    <property type="molecule type" value="Genomic_DNA"/>
</dbReference>
<dbReference type="GO" id="GO:0005681">
    <property type="term" value="C:spliceosomal complex"/>
    <property type="evidence" value="ECO:0007669"/>
    <property type="project" value="TreeGrafter"/>
</dbReference>
<sequence length="452" mass="50543">MAQSNFPLPVILEDDEASDWETTTDPVRLKRFRTTGKSIHTKSGKRLMIAVRAGDDRDTVRALRATYVRDYDDLERRHDRFLQFSSANLSPEAITGEQNWLQAVIYEHQALLHHCEDYLARFSNLSSASVSSRHSSRVSSVSSARAKIQEAERLQKEAEFKLQQAQDEAARRAAEDAALRQAEDYQRQVVADRRQRELQDQIDLQRLSGAILKQQLNELTGNEPNPSEPALSTGTNPQMVPSQTSSNRFPSPPSFFHGPAAPVITSAPPLFIPGHNYGTPQPTSMPFPSSIMAPPLYSSGSPSLTVPPQAMNRPSRSYTPDAWIHTLGNQNTAMNRSGAKPPRMKAPSFDGVTRNWPMFIQMFKVFVHDPVSSDAERIAHLYDALTPAIRKDIGGALLNPGLYQHALSELHKRYRNPLIVSQACTSSLLKLQPLRDNDFKHCVPFQPIFTPS</sequence>
<dbReference type="AlphaFoldDB" id="A0AAD5KDI2"/>
<evidence type="ECO:0000313" key="4">
    <source>
        <dbReference type="Proteomes" id="UP000820818"/>
    </source>
</evidence>
<dbReference type="PANTHER" id="PTHR13361">
    <property type="entry name" value="WW DOMAIN-BINDING PROTEIN 11"/>
    <property type="match status" value="1"/>
</dbReference>
<comment type="caution">
    <text evidence="3">The sequence shown here is derived from an EMBL/GenBank/DDBJ whole genome shotgun (WGS) entry which is preliminary data.</text>
</comment>